<feature type="domain" description="Fibronectin type-I" evidence="12">
    <location>
        <begin position="2359"/>
        <end position="2399"/>
    </location>
</feature>
<dbReference type="PROSITE" id="PS50853">
    <property type="entry name" value="FN3"/>
    <property type="match status" value="14"/>
</dbReference>
<dbReference type="Pfam" id="PF00040">
    <property type="entry name" value="fn2"/>
    <property type="match status" value="2"/>
</dbReference>
<feature type="domain" description="Fibronectin type-III" evidence="11">
    <location>
        <begin position="989"/>
        <end position="1076"/>
    </location>
</feature>
<dbReference type="PANTHER" id="PTHR46708">
    <property type="entry name" value="TENASCIN"/>
    <property type="match status" value="1"/>
</dbReference>
<dbReference type="InterPro" id="IPR036116">
    <property type="entry name" value="FN3_sf"/>
</dbReference>
<keyword evidence="3" id="KW-0358">Heparin-binding</keyword>
<dbReference type="Gene3D" id="2.10.10.10">
    <property type="entry name" value="Fibronectin, type II, collagen-binding"/>
    <property type="match status" value="2"/>
</dbReference>
<evidence type="ECO:0000256" key="6">
    <source>
        <dbReference type="ARBA" id="ARBA00022960"/>
    </source>
</evidence>
<dbReference type="PRINTS" id="PR00013">
    <property type="entry name" value="FNTYPEII"/>
</dbReference>
<feature type="domain" description="Fibronectin type-I" evidence="12">
    <location>
        <begin position="466"/>
        <end position="510"/>
    </location>
</feature>
<feature type="domain" description="Fibronectin type-I" evidence="12">
    <location>
        <begin position="558"/>
        <end position="601"/>
    </location>
</feature>
<dbReference type="InterPro" id="IPR013806">
    <property type="entry name" value="Kringle-like"/>
</dbReference>
<feature type="domain" description="Fibronectin type-I" evidence="12">
    <location>
        <begin position="515"/>
        <end position="557"/>
    </location>
</feature>
<dbReference type="FunFam" id="2.10.70.10:FF:000004">
    <property type="entry name" value="Fibronectin 1"/>
    <property type="match status" value="1"/>
</dbReference>
<dbReference type="GO" id="GO:0007507">
    <property type="term" value="P:heart development"/>
    <property type="evidence" value="ECO:0007669"/>
    <property type="project" value="TreeGrafter"/>
</dbReference>
<feature type="domain" description="Fibronectin type-I" evidence="12">
    <location>
        <begin position="2270"/>
        <end position="2314"/>
    </location>
</feature>
<feature type="chain" id="PRO_5017234632" description="Fibronectin" evidence="10">
    <location>
        <begin position="22"/>
        <end position="2452"/>
    </location>
</feature>
<dbReference type="FunFam" id="2.10.70.10:FF:000006">
    <property type="entry name" value="Fibronectin 1"/>
    <property type="match status" value="2"/>
</dbReference>
<dbReference type="GO" id="GO:0007044">
    <property type="term" value="P:cell-substrate junction assembly"/>
    <property type="evidence" value="ECO:0007669"/>
    <property type="project" value="TreeGrafter"/>
</dbReference>
<dbReference type="GO" id="GO:0043394">
    <property type="term" value="F:proteoglycan binding"/>
    <property type="evidence" value="ECO:0007669"/>
    <property type="project" value="TreeGrafter"/>
</dbReference>
<dbReference type="FunFam" id="2.60.40.10:FF:000099">
    <property type="entry name" value="Fibronectin 1"/>
    <property type="match status" value="3"/>
</dbReference>
<feature type="domain" description="Fibronectin type-III" evidence="11">
    <location>
        <begin position="808"/>
        <end position="897"/>
    </location>
</feature>
<name>A0A3B3S1D0_9TELE</name>
<evidence type="ECO:0000259" key="12">
    <source>
        <dbReference type="PROSITE" id="PS51091"/>
    </source>
</evidence>
<dbReference type="PROSITE" id="PS51091">
    <property type="entry name" value="FN1_2"/>
    <property type="match status" value="11"/>
</dbReference>
<feature type="disulfide bond" evidence="9">
    <location>
        <begin position="432"/>
        <end position="459"/>
    </location>
</feature>
<feature type="domain" description="Fibronectin type-III" evidence="11">
    <location>
        <begin position="1077"/>
        <end position="1164"/>
    </location>
</feature>
<dbReference type="CDD" id="cd00063">
    <property type="entry name" value="FN3"/>
    <property type="match status" value="15"/>
</dbReference>
<dbReference type="GO" id="GO:0006953">
    <property type="term" value="P:acute-phase response"/>
    <property type="evidence" value="ECO:0007669"/>
    <property type="project" value="UniProtKB-KW"/>
</dbReference>
<evidence type="ECO:0000256" key="2">
    <source>
        <dbReference type="ARBA" id="ARBA00022486"/>
    </source>
</evidence>
<dbReference type="InterPro" id="IPR000562">
    <property type="entry name" value="FN_type2_dom"/>
</dbReference>
<keyword evidence="8" id="KW-0325">Glycoprotein</keyword>
<keyword evidence="7 9" id="KW-1015">Disulfide bond</keyword>
<dbReference type="Ensembl" id="ENSPKIT00000005235.1">
    <property type="protein sequence ID" value="ENSPKIP00000024527.1"/>
    <property type="gene ID" value="ENSPKIG00000006068.1"/>
</dbReference>
<evidence type="ECO:0000256" key="8">
    <source>
        <dbReference type="ARBA" id="ARBA00023180"/>
    </source>
</evidence>
<feature type="domain" description="Fibronectin type-I" evidence="12">
    <location>
        <begin position="46"/>
        <end position="85"/>
    </location>
</feature>
<organism evidence="14 15">
    <name type="scientific">Paramormyrops kingsleyae</name>
    <dbReference type="NCBI Taxonomy" id="1676925"/>
    <lineage>
        <taxon>Eukaryota</taxon>
        <taxon>Metazoa</taxon>
        <taxon>Chordata</taxon>
        <taxon>Craniata</taxon>
        <taxon>Vertebrata</taxon>
        <taxon>Euteleostomi</taxon>
        <taxon>Actinopterygii</taxon>
        <taxon>Neopterygii</taxon>
        <taxon>Teleostei</taxon>
        <taxon>Osteoglossocephala</taxon>
        <taxon>Osteoglossomorpha</taxon>
        <taxon>Osteoglossiformes</taxon>
        <taxon>Mormyridae</taxon>
        <taxon>Paramormyrops</taxon>
    </lineage>
</organism>
<reference evidence="14" key="1">
    <citation type="submission" date="2025-08" db="UniProtKB">
        <authorList>
            <consortium name="Ensembl"/>
        </authorList>
    </citation>
    <scope>IDENTIFICATION</scope>
</reference>
<feature type="domain" description="Fibronectin type-II" evidence="13">
    <location>
        <begin position="353"/>
        <end position="401"/>
    </location>
</feature>
<feature type="domain" description="Fibronectin type-III" evidence="11">
    <location>
        <begin position="1349"/>
        <end position="1441"/>
    </location>
</feature>
<dbReference type="FunFam" id="2.10.70.10:FF:000018">
    <property type="entry name" value="Fibronectin 1"/>
    <property type="match status" value="2"/>
</dbReference>
<dbReference type="Pfam" id="PF00039">
    <property type="entry name" value="fn1"/>
    <property type="match status" value="11"/>
</dbReference>
<feature type="domain" description="Fibronectin type-III" evidence="11">
    <location>
        <begin position="1978"/>
        <end position="2073"/>
    </location>
</feature>
<dbReference type="GO" id="GO:0007399">
    <property type="term" value="P:nervous system development"/>
    <property type="evidence" value="ECO:0007669"/>
    <property type="project" value="TreeGrafter"/>
</dbReference>
<dbReference type="Gene3D" id="2.60.40.10">
    <property type="entry name" value="Immunoglobulins"/>
    <property type="match status" value="17"/>
</dbReference>
<evidence type="ECO:0000256" key="4">
    <source>
        <dbReference type="ARBA" id="ARBA00022737"/>
    </source>
</evidence>
<feature type="disulfide bond" evidence="9">
    <location>
        <begin position="372"/>
        <end position="399"/>
    </location>
</feature>
<evidence type="ECO:0000259" key="11">
    <source>
        <dbReference type="PROSITE" id="PS50853"/>
    </source>
</evidence>
<dbReference type="PROSITE" id="PS00023">
    <property type="entry name" value="FN2_1"/>
    <property type="match status" value="1"/>
</dbReference>
<feature type="disulfide bond" evidence="9">
    <location>
        <begin position="418"/>
        <end position="444"/>
    </location>
</feature>
<dbReference type="SUPFAM" id="SSF49265">
    <property type="entry name" value="Fibronectin type III"/>
    <property type="match status" value="11"/>
</dbReference>
<dbReference type="CDD" id="cd00061">
    <property type="entry name" value="FN1"/>
    <property type="match status" value="11"/>
</dbReference>
<accession>A0A3B3S1D0</accession>
<dbReference type="GO" id="GO:0007160">
    <property type="term" value="P:cell-matrix adhesion"/>
    <property type="evidence" value="ECO:0007669"/>
    <property type="project" value="TreeGrafter"/>
</dbReference>
<feature type="domain" description="Fibronectin type-I" evidence="12">
    <location>
        <begin position="224"/>
        <end position="268"/>
    </location>
</feature>
<proteinExistence type="predicted"/>
<evidence type="ECO:0000256" key="1">
    <source>
        <dbReference type="ARBA" id="ARBA00020368"/>
    </source>
</evidence>
<keyword evidence="5" id="KW-0130">Cell adhesion</keyword>
<sequence>MSGSPLTGILVALCVSSAVHCMPKSRRMAQEKVYPGIEEASSVSQDGCLENGRYYRVNEQWDRPHLSGTLLCTCLGSAGIKCKTKPDAEETCYDKINARSYRVGETYERPKDGMIWDCTCIGSGRGKISCTIANRCHEGSNSYKIGDTWRRLHDIGGYMLECVCLGNGKGEWTCKPLAERCYDNAAGTSYVVGETFEKPYQGWMMVDCTCLGEGSGRITCTSRNRCNDQDTRTSYRIGDTWTKRDSGGNTVQCLCTGNGRGEWTCERHSSLQTAILGTGTRVVTDLQEAVYRPLPLPKPPVPGSCLTDAGMTYYLGMRWVKTQGSKQMLCTCLGNGASCEEWEGHSQVYGGNSDGKPCVFPFVFMGKTYYSCTSDGRSDEQLWCSTSSDYETGHKYSFCLEKNVLVVTRGGNSNGALCHFPFLYNGHNYTDCTSDGRQDGMKWCGTTYNYDAEKRFGFCPMAAHEEVCTTSEGVMYRVGDQWDKRHDVLGHMMRCTCTGNGRGEWNCIAHSQLRDQCILDGQTYEVNETFNKLHEEGYVMNCTCFGLGRGRWKCDAIDQCQEPETKAFYQIGESWDKVIRGIPYKCYCYGNGIGELSCEPQQSYHGGNAPIQVIITETGNQPNSHPVQWNTPPSAHVVKYHLKWRPKNTRISWKEVVIPGHLNSYTIAGLKSGITYEGQLVSILRSGRREVTRFDFTTTSGSLEAWEGETTPPPPVVDISESVTEITSSSFVISWVSASDMVSGFRVEYELSEEGATPMILDLPQTATSVNIGELLPGRKYTVNVYEVPVHGDPKLILTTSQTTVPDMPTNHQIAAIDDTSITVVWSRPLAPITGYRVVYTPSIEGGSTELILPDTDTSVTMSDLRPGVTYNISIYAVEGNQESKPLFLQISTASEPQTDLEFYDVTDVKMVIWWRSPLREVPDFRVTVNPVGRDGPQSQELQLTVTRNTYVEVTSLKPGTLYRIHVYTVSSGAESKPLIGEHATKLDAPTNVGYRNVTEGSAVIIWGAPRATISGYRLFLSVEGSNVKQLKIPPRLSRYTLLNLRPDTQYTVTLHSEKDSVLSEGVNVTFTTGRPMRNAPRFTTDITSSSITISWSPERKVGYKLTVRPSLGGEAPRDATSDTGTIYVSGLTPGIEYTYSIQPVINGQEQGTPITRRVVTPLSPPTDLTVTPKRDTGGLKVQWTDAETPGITGYHVTCTPTSDQRGNSLEEFVSPEKNSCILENLTPGLEYNVSVFTLKDRMKSVPVSTIVTPDVPQLTDLSFVDVTDTTIGLRWTTLNHTSIMGYRITVVAAGESIPIYEDMVEPTRGYFTVHGLEPGVDYDISVTTVTDGGESEPITHTQHTAIPAPAELTFDEVGPDTLKVTWTIPSVPKPRDITHFDVRYHPSNNVDDIIERRVRGDNSIILRDLLPNTEYFVSVVYIYEERESLPVTGTQRTALDSPTSLDFSEVFTNSFTIHWLAPRALISGYRIRYQMASGGRAKEERLPPTRNHFTLTGLAPETEYIINIYARTGHVESLPLTGRQATTLASSTSGHADHTWRFVPHASGGHEAPKEFTIPGSQSTAMIQNLQPGTAYTITVYAVTGRGDSPASSIPIHITHKTAVDAPSGMEVTDVKDTSITVRWNPAQTPVTGYRVTGTPKSGHGPSFSEVVAPDQTEFTFSGLMPTNEYKLSVYALGQNGESPPLVETAVTTVDRPKDLGFSDVETTSMRISWESPDGVVTSYRVFYSSPEEGERELYPAPHGEDESAELHGLRPGTEYTIKVIAKWNLSCAVLLQLSVITYLFTTPPPPIVAIAAPTRLEFSHVGPTTFTITWAAPKAELSGYRAVVNPKNRNGPPKEFNLAPDTTHVVVPGLMVSTVYEVQVYALKDTVTSRPVRGEITTLDHISPPRRVRISDVKDSSITLTWRSKTETITGYLIEAKPSSSGHLSSFHTPDYCPSGLQPGTNYVIQIYTLNGASRSDPFTLTATTVKPVVEPPTDIRFISLTPISISFAWEPPRTRITGYYITYQELGGTPKELTPRPHAGMSYATVSGLKPGTEYIIRITALQNGQSSIALVGKATTQLDMQLPVPELPVHRLPGPGILDVPEDTTDFEDNHVQLLGTSGPELPGQHGQHIYTEYQSLGGNGQHPLAHGRQPLVYVPQAGPDGVRVPVVRLDEDPVPGFPLSFAENDTGIPQQALTQTTISWRPLQHSAAYVVSCYPRTNLEEKMFQMRLPGTATSATLIGLTSGASYNVIVEALKGSLKHKILEEIITAGNSVPEDVPSSTDVCYDTFTATYHDVGAEWERMSDTGFKLWCKCLGLGSGHFRCDSSKWCHEGGNSYRIGEKWDRQAEDGHMMSCTCLGNGKGEFKCEPHESTCYDEGKVYRVGNQWQKEYLGAICTCTCHGGQQGWRCENCRRPGGNVDGILVQPVNSDAFHRYRENILRKMVNLLPASLAFSLPNTHNSQFAC</sequence>
<dbReference type="FunFam" id="2.60.40.10:FF:000227">
    <property type="entry name" value="Fibronectin isoform X1"/>
    <property type="match status" value="2"/>
</dbReference>
<dbReference type="GO" id="GO:0005615">
    <property type="term" value="C:extracellular space"/>
    <property type="evidence" value="ECO:0007669"/>
    <property type="project" value="UniProtKB-ARBA"/>
</dbReference>
<feature type="disulfide bond" evidence="9">
    <location>
        <begin position="358"/>
        <end position="384"/>
    </location>
</feature>
<feature type="domain" description="Fibronectin type-III" evidence="11">
    <location>
        <begin position="609"/>
        <end position="702"/>
    </location>
</feature>
<dbReference type="Gene3D" id="2.10.70.10">
    <property type="entry name" value="Complement Module, domain 1"/>
    <property type="match status" value="12"/>
</dbReference>
<feature type="domain" description="Fibronectin type-III" evidence="11">
    <location>
        <begin position="1260"/>
        <end position="1348"/>
    </location>
</feature>
<feature type="domain" description="Fibronectin type-I" evidence="12">
    <location>
        <begin position="2315"/>
        <end position="2357"/>
    </location>
</feature>
<keyword evidence="10" id="KW-0732">Signal</keyword>
<dbReference type="Proteomes" id="UP000261540">
    <property type="component" value="Unplaced"/>
</dbReference>
<dbReference type="FunFam" id="2.10.10.10:FF:000001">
    <property type="entry name" value="Fibronectin 1a isoform 1"/>
    <property type="match status" value="2"/>
</dbReference>
<dbReference type="InterPro" id="IPR036943">
    <property type="entry name" value="FN_type2_sf"/>
</dbReference>
<dbReference type="PROSITE" id="PS51092">
    <property type="entry name" value="FN2_2"/>
    <property type="match status" value="2"/>
</dbReference>
<dbReference type="CDD" id="cd00062">
    <property type="entry name" value="FN2"/>
    <property type="match status" value="2"/>
</dbReference>
<dbReference type="SMART" id="SM00060">
    <property type="entry name" value="FN3"/>
    <property type="match status" value="17"/>
</dbReference>
<feature type="domain" description="Fibronectin type-II" evidence="13">
    <location>
        <begin position="413"/>
        <end position="461"/>
    </location>
</feature>
<evidence type="ECO:0000259" key="13">
    <source>
        <dbReference type="PROSITE" id="PS51092"/>
    </source>
</evidence>
<feature type="domain" description="Fibronectin type-I" evidence="12">
    <location>
        <begin position="90"/>
        <end position="133"/>
    </location>
</feature>
<gene>
    <name evidence="14" type="primary">FN1</name>
</gene>
<feature type="domain" description="Fibronectin type-III" evidence="11">
    <location>
        <begin position="1698"/>
        <end position="1791"/>
    </location>
</feature>
<keyword evidence="2" id="KW-0011">Acute phase</keyword>
<feature type="domain" description="Fibronectin type-I" evidence="12">
    <location>
        <begin position="134"/>
        <end position="177"/>
    </location>
</feature>
<dbReference type="SMART" id="SM00059">
    <property type="entry name" value="FN2"/>
    <property type="match status" value="2"/>
</dbReference>
<dbReference type="InterPro" id="IPR000083">
    <property type="entry name" value="Fibronectin_type1"/>
</dbReference>
<evidence type="ECO:0000256" key="5">
    <source>
        <dbReference type="ARBA" id="ARBA00022889"/>
    </source>
</evidence>
<feature type="domain" description="Fibronectin type-III" evidence="11">
    <location>
        <begin position="1165"/>
        <end position="1259"/>
    </location>
</feature>
<dbReference type="PANTHER" id="PTHR46708:SF4">
    <property type="entry name" value="FIBRONECTIN"/>
    <property type="match status" value="1"/>
</dbReference>
<reference evidence="14" key="2">
    <citation type="submission" date="2025-09" db="UniProtKB">
        <authorList>
            <consortium name="Ensembl"/>
        </authorList>
    </citation>
    <scope>IDENTIFICATION</scope>
</reference>
<feature type="domain" description="Fibronectin type-III" evidence="11">
    <location>
        <begin position="1892"/>
        <end position="1975"/>
    </location>
</feature>
<feature type="signal peptide" evidence="10">
    <location>
        <begin position="1"/>
        <end position="21"/>
    </location>
</feature>
<dbReference type="GO" id="GO:0005201">
    <property type="term" value="F:extracellular matrix structural constituent"/>
    <property type="evidence" value="ECO:0007669"/>
    <property type="project" value="TreeGrafter"/>
</dbReference>
<dbReference type="SUPFAM" id="SSF57440">
    <property type="entry name" value="Kringle-like"/>
    <property type="match status" value="2"/>
</dbReference>
<feature type="domain" description="Fibronectin type-III" evidence="11">
    <location>
        <begin position="1607"/>
        <end position="1697"/>
    </location>
</feature>
<dbReference type="FunFam" id="2.10.70.10:FF:000007">
    <property type="entry name" value="Fibronectin 1"/>
    <property type="match status" value="2"/>
</dbReference>
<dbReference type="SUPFAM" id="SSF57603">
    <property type="entry name" value="FnI-like domain"/>
    <property type="match status" value="12"/>
</dbReference>
<evidence type="ECO:0000313" key="14">
    <source>
        <dbReference type="Ensembl" id="ENSPKIP00000024527.1"/>
    </source>
</evidence>
<keyword evidence="4" id="KW-0677">Repeat</keyword>
<dbReference type="InterPro" id="IPR050991">
    <property type="entry name" value="ECM_Regulatory_Proteins"/>
</dbReference>
<feature type="domain" description="Fibronectin type-I" evidence="12">
    <location>
        <begin position="179"/>
        <end position="223"/>
    </location>
</feature>
<dbReference type="GO" id="GO:0008360">
    <property type="term" value="P:regulation of cell shape"/>
    <property type="evidence" value="ECO:0007669"/>
    <property type="project" value="UniProtKB-KW"/>
</dbReference>
<evidence type="ECO:0000256" key="10">
    <source>
        <dbReference type="SAM" id="SignalP"/>
    </source>
</evidence>
<evidence type="ECO:0000313" key="15">
    <source>
        <dbReference type="Proteomes" id="UP000261540"/>
    </source>
</evidence>
<dbReference type="GO" id="GO:0005178">
    <property type="term" value="F:integrin binding"/>
    <property type="evidence" value="ECO:0007669"/>
    <property type="project" value="TreeGrafter"/>
</dbReference>
<dbReference type="PROSITE" id="PS01253">
    <property type="entry name" value="FN1_1"/>
    <property type="match status" value="4"/>
</dbReference>
<dbReference type="InterPro" id="IPR013783">
    <property type="entry name" value="Ig-like_fold"/>
</dbReference>
<dbReference type="GO" id="GO:0008201">
    <property type="term" value="F:heparin binding"/>
    <property type="evidence" value="ECO:0007669"/>
    <property type="project" value="UniProtKB-KW"/>
</dbReference>
<keyword evidence="6" id="KW-0133">Cell shape</keyword>
<evidence type="ECO:0000256" key="9">
    <source>
        <dbReference type="PROSITE-ProRule" id="PRU00479"/>
    </source>
</evidence>
<dbReference type="InterPro" id="IPR003961">
    <property type="entry name" value="FN3_dom"/>
</dbReference>
<feature type="domain" description="Fibronectin type-III" evidence="11">
    <location>
        <begin position="715"/>
        <end position="807"/>
    </location>
</feature>
<feature type="domain" description="Fibronectin type-III" evidence="11">
    <location>
        <begin position="1442"/>
        <end position="1531"/>
    </location>
</feature>
<evidence type="ECO:0000256" key="3">
    <source>
        <dbReference type="ARBA" id="ARBA00022674"/>
    </source>
</evidence>
<evidence type="ECO:0000256" key="7">
    <source>
        <dbReference type="ARBA" id="ARBA00023157"/>
    </source>
</evidence>
<dbReference type="GeneTree" id="ENSGT00940000155126"/>
<keyword evidence="15" id="KW-1185">Reference proteome</keyword>
<dbReference type="SMART" id="SM00058">
    <property type="entry name" value="FN1"/>
    <property type="match status" value="12"/>
</dbReference>
<feature type="domain" description="Fibronectin type-III" evidence="11">
    <location>
        <begin position="1798"/>
        <end position="1891"/>
    </location>
</feature>
<dbReference type="Pfam" id="PF00041">
    <property type="entry name" value="fn3"/>
    <property type="match status" value="16"/>
</dbReference>
<protein>
    <recommendedName>
        <fullName evidence="1">Fibronectin</fullName>
    </recommendedName>
</protein>